<dbReference type="AlphaFoldDB" id="A0AAE1NXS0"/>
<gene>
    <name evidence="2" type="ORF">Pmani_030481</name>
</gene>
<reference evidence="2" key="1">
    <citation type="submission" date="2023-11" db="EMBL/GenBank/DDBJ databases">
        <title>Genome assemblies of two species of porcelain crab, Petrolisthes cinctipes and Petrolisthes manimaculis (Anomura: Porcellanidae).</title>
        <authorList>
            <person name="Angst P."/>
        </authorList>
    </citation>
    <scope>NUCLEOTIDE SEQUENCE</scope>
    <source>
        <strain evidence="2">PB745_02</strain>
        <tissue evidence="2">Gill</tissue>
    </source>
</reference>
<protein>
    <submittedName>
        <fullName evidence="2">Uncharacterized protein</fullName>
    </submittedName>
</protein>
<organism evidence="2 3">
    <name type="scientific">Petrolisthes manimaculis</name>
    <dbReference type="NCBI Taxonomy" id="1843537"/>
    <lineage>
        <taxon>Eukaryota</taxon>
        <taxon>Metazoa</taxon>
        <taxon>Ecdysozoa</taxon>
        <taxon>Arthropoda</taxon>
        <taxon>Crustacea</taxon>
        <taxon>Multicrustacea</taxon>
        <taxon>Malacostraca</taxon>
        <taxon>Eumalacostraca</taxon>
        <taxon>Eucarida</taxon>
        <taxon>Decapoda</taxon>
        <taxon>Pleocyemata</taxon>
        <taxon>Anomura</taxon>
        <taxon>Galatheoidea</taxon>
        <taxon>Porcellanidae</taxon>
        <taxon>Petrolisthes</taxon>
    </lineage>
</organism>
<dbReference type="EMBL" id="JAWZYT010003720">
    <property type="protein sequence ID" value="KAK4297067.1"/>
    <property type="molecule type" value="Genomic_DNA"/>
</dbReference>
<proteinExistence type="predicted"/>
<evidence type="ECO:0000313" key="3">
    <source>
        <dbReference type="Proteomes" id="UP001292094"/>
    </source>
</evidence>
<keyword evidence="3" id="KW-1185">Reference proteome</keyword>
<evidence type="ECO:0000313" key="2">
    <source>
        <dbReference type="EMBL" id="KAK4297067.1"/>
    </source>
</evidence>
<name>A0AAE1NXS0_9EUCA</name>
<dbReference type="Proteomes" id="UP001292094">
    <property type="component" value="Unassembled WGS sequence"/>
</dbReference>
<accession>A0AAE1NXS0</accession>
<comment type="caution">
    <text evidence="2">The sequence shown here is derived from an EMBL/GenBank/DDBJ whole genome shotgun (WGS) entry which is preliminary data.</text>
</comment>
<evidence type="ECO:0000256" key="1">
    <source>
        <dbReference type="SAM" id="MobiDB-lite"/>
    </source>
</evidence>
<feature type="region of interest" description="Disordered" evidence="1">
    <location>
        <begin position="1"/>
        <end position="33"/>
    </location>
</feature>
<sequence>MMATLLHNNDAMERSLDTPHTPPPCPHKPSHPSFQSRVVEYKRLITTIIVCCSSINNNNNNNNSTIYNCV</sequence>